<evidence type="ECO:0000256" key="1">
    <source>
        <dbReference type="SAM" id="Phobius"/>
    </source>
</evidence>
<accession>A0A024UIP8</accession>
<keyword evidence="1" id="KW-0472">Membrane</keyword>
<dbReference type="RefSeq" id="XP_008865951.1">
    <property type="nucleotide sequence ID" value="XM_008867729.1"/>
</dbReference>
<proteinExistence type="predicted"/>
<dbReference type="AlphaFoldDB" id="A0A024UIP8"/>
<keyword evidence="1" id="KW-0812">Transmembrane</keyword>
<feature type="transmembrane region" description="Helical" evidence="1">
    <location>
        <begin position="151"/>
        <end position="172"/>
    </location>
</feature>
<gene>
    <name evidence="2" type="ORF">H310_03751</name>
</gene>
<protein>
    <submittedName>
        <fullName evidence="2">Uncharacterized protein</fullName>
    </submittedName>
</protein>
<dbReference type="OrthoDB" id="534815at2759"/>
<organism evidence="2">
    <name type="scientific">Aphanomyces invadans</name>
    <dbReference type="NCBI Taxonomy" id="157072"/>
    <lineage>
        <taxon>Eukaryota</taxon>
        <taxon>Sar</taxon>
        <taxon>Stramenopiles</taxon>
        <taxon>Oomycota</taxon>
        <taxon>Saprolegniomycetes</taxon>
        <taxon>Saprolegniales</taxon>
        <taxon>Verrucalvaceae</taxon>
        <taxon>Aphanomyces</taxon>
    </lineage>
</organism>
<dbReference type="VEuPathDB" id="FungiDB:H310_03751"/>
<dbReference type="GeneID" id="20080801"/>
<name>A0A024UIP8_9STRA</name>
<dbReference type="eggNOG" id="ENOG502SAMJ">
    <property type="taxonomic scope" value="Eukaryota"/>
</dbReference>
<dbReference type="EMBL" id="KI913956">
    <property type="protein sequence ID" value="ETW06174.1"/>
    <property type="molecule type" value="Genomic_DNA"/>
</dbReference>
<keyword evidence="1" id="KW-1133">Transmembrane helix</keyword>
<sequence>MDVARRGLDAAQRSIVDATSHGAKYIQDKSHQGAQAVQKVAVEATTKRVQALQNATTHVASKGVQAVQQAIVGVGTKSAQVVQATTDSVKTRAKESAAYVHRHTTKKAVDAGSALVESSSAALKHTTERLHASTEHLRDPAKAARRVRNQVLLLVFSGIFVYGFASSLPSALAKYAVERQKHQHRTNDTVHAAESSQVV</sequence>
<evidence type="ECO:0000313" key="2">
    <source>
        <dbReference type="EMBL" id="ETW06174.1"/>
    </source>
</evidence>
<reference evidence="2" key="1">
    <citation type="submission" date="2013-12" db="EMBL/GenBank/DDBJ databases">
        <title>The Genome Sequence of Aphanomyces invadans NJM9701.</title>
        <authorList>
            <consortium name="The Broad Institute Genomics Platform"/>
            <person name="Russ C."/>
            <person name="Tyler B."/>
            <person name="van West P."/>
            <person name="Dieguez-Uribeondo J."/>
            <person name="Young S.K."/>
            <person name="Zeng Q."/>
            <person name="Gargeya S."/>
            <person name="Fitzgerald M."/>
            <person name="Abouelleil A."/>
            <person name="Alvarado L."/>
            <person name="Chapman S.B."/>
            <person name="Gainer-Dewar J."/>
            <person name="Goldberg J."/>
            <person name="Griggs A."/>
            <person name="Gujja S."/>
            <person name="Hansen M."/>
            <person name="Howarth C."/>
            <person name="Imamovic A."/>
            <person name="Ireland A."/>
            <person name="Larimer J."/>
            <person name="McCowan C."/>
            <person name="Murphy C."/>
            <person name="Pearson M."/>
            <person name="Poon T.W."/>
            <person name="Priest M."/>
            <person name="Roberts A."/>
            <person name="Saif S."/>
            <person name="Shea T."/>
            <person name="Sykes S."/>
            <person name="Wortman J."/>
            <person name="Nusbaum C."/>
            <person name="Birren B."/>
        </authorList>
    </citation>
    <scope>NUCLEOTIDE SEQUENCE [LARGE SCALE GENOMIC DNA]</scope>
    <source>
        <strain evidence="2">NJM9701</strain>
    </source>
</reference>